<accession>S8BWT3</accession>
<dbReference type="EMBL" id="AQGS01000443">
    <property type="protein sequence ID" value="EPS39787.1"/>
    <property type="molecule type" value="Genomic_DNA"/>
</dbReference>
<comment type="caution">
    <text evidence="2">The sequence shown here is derived from an EMBL/GenBank/DDBJ whole genome shotgun (WGS) entry which is preliminary data.</text>
</comment>
<sequence length="855" mass="95462">MRVQLEFSEFEGVGDLGNATTIGKMSNQAHQDASQSPGGNREINPYRHIVPRPGDSAARQVAIELERDLYGDRNVFPSTTTPNHQRAVPFEARITSIGSNIPSTDKQRANIFRSVSTAPARGFDAEVGRNRNAHTPNPLPVASRTPREATMASQQPLAEQEAVYRTPPTQPGLVTPPTRPTPVPSAPLRSTQRAKTVFRHRDIPGTPGPSRFRLEARAAMAARTAPPLTRLVYPAAIYEAQELQEASQRTTAALSVASRTSQPTYVIDPAQSLLQSPPFDFNIARLAQEEARNLPPPKLSHNISPNPIPQIQGFATSPLSPLTVDWIPQPIPLTERTQRPLEQSMNENSLFPGMRTSQRITETLQKAAAMSPTGTVIKKAPPPGIQMSHPQGTLEASPSVGCHVKKPNFGVNKPEMQSSRPQKVLDPGIVTSDPKYDEVARKRHRELDEINEYHTKQVKKRDELPGSEDLHISYTLRPDEDNFLANPRLTIPPGQERTPATYNFQAGSLTLGPPHGFTIHDKIITSFYRTAPTTTIQEVIESAEAVRDSIERIKYSMEDYHSSLSIDARELMRCELELPSEDVSNRVLPHKSSQAKVKDELMKHQRHHTTYLVSLFEDLRKKEHTYRRNLERLNRPADDPVLDPLAGIPREREKRSEEQEITYRGRLLTRAKLNELGYKGGPVQPFISQLNEDVWKSELIDVIFAADPRVLEIIQQLEKDGKSNMVKREDRIQLDGFNNTDLAAIPWGNFKIHGQPVTLPEKLSSKRGLKSLGKYGKENDLSIILPVLDELYPRSASPKSTSEDDEAEAKELDFSIMTDPGISAELKKSLNERFGIGGSEFIKEATSMRKNLPKD</sequence>
<evidence type="ECO:0000313" key="2">
    <source>
        <dbReference type="EMBL" id="EPS39787.1"/>
    </source>
</evidence>
<keyword evidence="3" id="KW-1185">Reference proteome</keyword>
<proteinExistence type="predicted"/>
<dbReference type="HOGENOM" id="CLU_344826_0_0_1"/>
<dbReference type="Proteomes" id="UP000015100">
    <property type="component" value="Unassembled WGS sequence"/>
</dbReference>
<dbReference type="AlphaFoldDB" id="S8BWT3"/>
<organism evidence="2 3">
    <name type="scientific">Dactylellina haptotyla (strain CBS 200.50)</name>
    <name type="common">Nematode-trapping fungus</name>
    <name type="synonym">Monacrosporium haptotylum</name>
    <dbReference type="NCBI Taxonomy" id="1284197"/>
    <lineage>
        <taxon>Eukaryota</taxon>
        <taxon>Fungi</taxon>
        <taxon>Dikarya</taxon>
        <taxon>Ascomycota</taxon>
        <taxon>Pezizomycotina</taxon>
        <taxon>Orbiliomycetes</taxon>
        <taxon>Orbiliales</taxon>
        <taxon>Orbiliaceae</taxon>
        <taxon>Dactylellina</taxon>
    </lineage>
</organism>
<dbReference type="OMA" id="NREINPY"/>
<reference evidence="3" key="2">
    <citation type="submission" date="2013-04" db="EMBL/GenBank/DDBJ databases">
        <title>Genomic mechanisms accounting for the adaptation to parasitism in nematode-trapping fungi.</title>
        <authorList>
            <person name="Ahren D.G."/>
        </authorList>
    </citation>
    <scope>NUCLEOTIDE SEQUENCE [LARGE SCALE GENOMIC DNA]</scope>
    <source>
        <strain evidence="3">CBS 200.50</strain>
    </source>
</reference>
<feature type="region of interest" description="Disordered" evidence="1">
    <location>
        <begin position="17"/>
        <end position="52"/>
    </location>
</feature>
<name>S8BWT3_DACHA</name>
<evidence type="ECO:0000256" key="1">
    <source>
        <dbReference type="SAM" id="MobiDB-lite"/>
    </source>
</evidence>
<gene>
    <name evidence="2" type="ORF">H072_6270</name>
</gene>
<feature type="region of interest" description="Disordered" evidence="1">
    <location>
        <begin position="170"/>
        <end position="193"/>
    </location>
</feature>
<feature type="region of interest" description="Disordered" evidence="1">
    <location>
        <begin position="410"/>
        <end position="436"/>
    </location>
</feature>
<protein>
    <submittedName>
        <fullName evidence="2">Uncharacterized protein</fullName>
    </submittedName>
</protein>
<dbReference type="OrthoDB" id="5336504at2759"/>
<evidence type="ECO:0000313" key="3">
    <source>
        <dbReference type="Proteomes" id="UP000015100"/>
    </source>
</evidence>
<feature type="compositionally biased region" description="Polar residues" evidence="1">
    <location>
        <begin position="18"/>
        <end position="38"/>
    </location>
</feature>
<reference evidence="2 3" key="1">
    <citation type="journal article" date="2013" name="PLoS Genet.">
        <title>Genomic mechanisms accounting for the adaptation to parasitism in nematode-trapping fungi.</title>
        <authorList>
            <person name="Meerupati T."/>
            <person name="Andersson K.M."/>
            <person name="Friman E."/>
            <person name="Kumar D."/>
            <person name="Tunlid A."/>
            <person name="Ahren D."/>
        </authorList>
    </citation>
    <scope>NUCLEOTIDE SEQUENCE [LARGE SCALE GENOMIC DNA]</scope>
    <source>
        <strain evidence="2 3">CBS 200.50</strain>
    </source>
</reference>